<evidence type="ECO:0000313" key="7">
    <source>
        <dbReference type="EMBL" id="PIA19699.1"/>
    </source>
</evidence>
<dbReference type="PANTHER" id="PTHR31283:SF5">
    <property type="entry name" value="EKC_KEOPS COMPLEX SUBUNIT LAGE3"/>
    <property type="match status" value="1"/>
</dbReference>
<evidence type="ECO:0000256" key="6">
    <source>
        <dbReference type="ARBA" id="ARBA00023242"/>
    </source>
</evidence>
<dbReference type="EMBL" id="KZ303486">
    <property type="protein sequence ID" value="PIA19699.1"/>
    <property type="molecule type" value="Genomic_DNA"/>
</dbReference>
<evidence type="ECO:0000313" key="8">
    <source>
        <dbReference type="Proteomes" id="UP000242474"/>
    </source>
</evidence>
<keyword evidence="6" id="KW-0539">Nucleus</keyword>
<evidence type="ECO:0000256" key="4">
    <source>
        <dbReference type="ARBA" id="ARBA00022490"/>
    </source>
</evidence>
<keyword evidence="8" id="KW-1185">Reference proteome</keyword>
<comment type="similarity">
    <text evidence="3">Belongs to the CTAG/PCC1 family.</text>
</comment>
<evidence type="ECO:0000256" key="3">
    <source>
        <dbReference type="ARBA" id="ARBA00007073"/>
    </source>
</evidence>
<keyword evidence="4" id="KW-0963">Cytoplasm</keyword>
<dbReference type="PANTHER" id="PTHR31283">
    <property type="entry name" value="EKC/KEOPS COMPLEX SUBUNIT PCC1 FAMILY MEMBER"/>
    <property type="match status" value="1"/>
</dbReference>
<comment type="subcellular location">
    <subcellularLocation>
        <location evidence="2">Cytoplasm</location>
    </subcellularLocation>
    <subcellularLocation>
        <location evidence="1">Nucleus</location>
    </subcellularLocation>
</comment>
<dbReference type="Gene3D" id="3.30.310.50">
    <property type="entry name" value="Alpha-D-phosphohexomutase, C-terminal domain"/>
    <property type="match status" value="1"/>
</dbReference>
<protein>
    <submittedName>
        <fullName evidence="7">Transcription factor Pcc1</fullName>
    </submittedName>
</protein>
<name>A0A2G5BL15_COERN</name>
<dbReference type="Pfam" id="PF09341">
    <property type="entry name" value="Pcc1"/>
    <property type="match status" value="1"/>
</dbReference>
<sequence length="83" mass="9120">MSELPHSTTLRIPFKDAILADIAKQSLEVDPVLSGDKVQLTVAVDGRYLIVTCNGDTLRMVRVSINGFMDSLILVTRTLEAFV</sequence>
<dbReference type="FunFam" id="3.30.310.50:FF:000005">
    <property type="entry name" value="L antigen family member 3"/>
    <property type="match status" value="1"/>
</dbReference>
<dbReference type="GO" id="GO:0008033">
    <property type="term" value="P:tRNA processing"/>
    <property type="evidence" value="ECO:0007669"/>
    <property type="project" value="UniProtKB-KW"/>
</dbReference>
<dbReference type="GO" id="GO:0005737">
    <property type="term" value="C:cytoplasm"/>
    <property type="evidence" value="ECO:0007669"/>
    <property type="project" value="UniProtKB-SubCell"/>
</dbReference>
<reference evidence="7 8" key="1">
    <citation type="journal article" date="2015" name="Genome Biol. Evol.">
        <title>Phylogenomic analyses indicate that early fungi evolved digesting cell walls of algal ancestors of land plants.</title>
        <authorList>
            <person name="Chang Y."/>
            <person name="Wang S."/>
            <person name="Sekimoto S."/>
            <person name="Aerts A.L."/>
            <person name="Choi C."/>
            <person name="Clum A."/>
            <person name="LaButti K.M."/>
            <person name="Lindquist E.A."/>
            <person name="Yee Ngan C."/>
            <person name="Ohm R.A."/>
            <person name="Salamov A.A."/>
            <person name="Grigoriev I.V."/>
            <person name="Spatafora J.W."/>
            <person name="Berbee M.L."/>
        </authorList>
    </citation>
    <scope>NUCLEOTIDE SEQUENCE [LARGE SCALE GENOMIC DNA]</scope>
    <source>
        <strain evidence="7 8">NRRL 1564</strain>
    </source>
</reference>
<proteinExistence type="inferred from homology"/>
<evidence type="ECO:0000256" key="2">
    <source>
        <dbReference type="ARBA" id="ARBA00004496"/>
    </source>
</evidence>
<dbReference type="OrthoDB" id="10025739at2759"/>
<dbReference type="GO" id="GO:0005634">
    <property type="term" value="C:nucleus"/>
    <property type="evidence" value="ECO:0007669"/>
    <property type="project" value="UniProtKB-SubCell"/>
</dbReference>
<evidence type="ECO:0000256" key="1">
    <source>
        <dbReference type="ARBA" id="ARBA00004123"/>
    </source>
</evidence>
<accession>A0A2G5BL15</accession>
<gene>
    <name evidence="7" type="ORF">COEREDRAFT_36884</name>
</gene>
<dbReference type="Proteomes" id="UP000242474">
    <property type="component" value="Unassembled WGS sequence"/>
</dbReference>
<dbReference type="InterPro" id="IPR015419">
    <property type="entry name" value="CTAG/Pcc1"/>
</dbReference>
<dbReference type="AlphaFoldDB" id="A0A2G5BL15"/>
<keyword evidence="5" id="KW-0819">tRNA processing</keyword>
<evidence type="ECO:0000256" key="5">
    <source>
        <dbReference type="ARBA" id="ARBA00022694"/>
    </source>
</evidence>
<organism evidence="7 8">
    <name type="scientific">Coemansia reversa (strain ATCC 12441 / NRRL 1564)</name>
    <dbReference type="NCBI Taxonomy" id="763665"/>
    <lineage>
        <taxon>Eukaryota</taxon>
        <taxon>Fungi</taxon>
        <taxon>Fungi incertae sedis</taxon>
        <taxon>Zoopagomycota</taxon>
        <taxon>Kickxellomycotina</taxon>
        <taxon>Kickxellomycetes</taxon>
        <taxon>Kickxellales</taxon>
        <taxon>Kickxellaceae</taxon>
        <taxon>Coemansia</taxon>
    </lineage>
</organism>
<dbReference type="GO" id="GO:0070525">
    <property type="term" value="P:tRNA threonylcarbamoyladenosine metabolic process"/>
    <property type="evidence" value="ECO:0007669"/>
    <property type="project" value="TreeGrafter"/>
</dbReference>
<dbReference type="GO" id="GO:0000408">
    <property type="term" value="C:EKC/KEOPS complex"/>
    <property type="evidence" value="ECO:0007669"/>
    <property type="project" value="TreeGrafter"/>
</dbReference>